<keyword evidence="13" id="KW-0325">Glycoprotein</keyword>
<reference evidence="16" key="1">
    <citation type="submission" date="2024-06" db="EMBL/GenBank/DDBJ databases">
        <title>Multi-omics analyses provide insights into the biosynthesis of the anticancer antibiotic pleurotin in Hohenbuehelia grisea.</title>
        <authorList>
            <person name="Weaver J.A."/>
            <person name="Alberti F."/>
        </authorList>
    </citation>
    <scope>NUCLEOTIDE SEQUENCE [LARGE SCALE GENOMIC DNA]</scope>
    <source>
        <strain evidence="16">T-177</strain>
    </source>
</reference>
<protein>
    <recommendedName>
        <fullName evidence="17">Cytochrome P450</fullName>
    </recommendedName>
</protein>
<comment type="pathway">
    <text evidence="3">Secondary metabolite biosynthesis.</text>
</comment>
<comment type="subcellular location">
    <subcellularLocation>
        <location evidence="2">Membrane</location>
        <topology evidence="2">Single-pass membrane protein</topology>
    </subcellularLocation>
</comment>
<dbReference type="InterPro" id="IPR050364">
    <property type="entry name" value="Cytochrome_P450_fung"/>
</dbReference>
<evidence type="ECO:0000256" key="13">
    <source>
        <dbReference type="ARBA" id="ARBA00023180"/>
    </source>
</evidence>
<keyword evidence="8" id="KW-1133">Transmembrane helix</keyword>
<proteinExistence type="inferred from homology"/>
<dbReference type="Pfam" id="PF00067">
    <property type="entry name" value="p450"/>
    <property type="match status" value="1"/>
</dbReference>
<gene>
    <name evidence="15" type="ORF">HGRIS_000661</name>
</gene>
<evidence type="ECO:0000256" key="6">
    <source>
        <dbReference type="ARBA" id="ARBA00022692"/>
    </source>
</evidence>
<keyword evidence="10 14" id="KW-0408">Iron</keyword>
<keyword evidence="11 14" id="KW-0503">Monooxygenase</keyword>
<keyword evidence="6" id="KW-0812">Transmembrane</keyword>
<dbReference type="InterPro" id="IPR002401">
    <property type="entry name" value="Cyt_P450_E_grp-I"/>
</dbReference>
<keyword evidence="5 14" id="KW-0349">Heme</keyword>
<dbReference type="SUPFAM" id="SSF48264">
    <property type="entry name" value="Cytochrome P450"/>
    <property type="match status" value="1"/>
</dbReference>
<keyword evidence="7 14" id="KW-0479">Metal-binding</keyword>
<comment type="caution">
    <text evidence="15">The sequence shown here is derived from an EMBL/GenBank/DDBJ whole genome shotgun (WGS) entry which is preliminary data.</text>
</comment>
<keyword evidence="12" id="KW-0472">Membrane</keyword>
<comment type="cofactor">
    <cofactor evidence="1">
        <name>heme</name>
        <dbReference type="ChEBI" id="CHEBI:30413"/>
    </cofactor>
</comment>
<keyword evidence="9 14" id="KW-0560">Oxidoreductase</keyword>
<organism evidence="15 16">
    <name type="scientific">Hohenbuehelia grisea</name>
    <dbReference type="NCBI Taxonomy" id="104357"/>
    <lineage>
        <taxon>Eukaryota</taxon>
        <taxon>Fungi</taxon>
        <taxon>Dikarya</taxon>
        <taxon>Basidiomycota</taxon>
        <taxon>Agaricomycotina</taxon>
        <taxon>Agaricomycetes</taxon>
        <taxon>Agaricomycetidae</taxon>
        <taxon>Agaricales</taxon>
        <taxon>Pleurotineae</taxon>
        <taxon>Pleurotaceae</taxon>
        <taxon>Hohenbuehelia</taxon>
    </lineage>
</organism>
<evidence type="ECO:0000256" key="9">
    <source>
        <dbReference type="ARBA" id="ARBA00023002"/>
    </source>
</evidence>
<dbReference type="InterPro" id="IPR001128">
    <property type="entry name" value="Cyt_P450"/>
</dbReference>
<evidence type="ECO:0000256" key="4">
    <source>
        <dbReference type="ARBA" id="ARBA00010617"/>
    </source>
</evidence>
<evidence type="ECO:0000256" key="10">
    <source>
        <dbReference type="ARBA" id="ARBA00023004"/>
    </source>
</evidence>
<evidence type="ECO:0000256" key="2">
    <source>
        <dbReference type="ARBA" id="ARBA00004167"/>
    </source>
</evidence>
<accession>A0ABR3JRN0</accession>
<evidence type="ECO:0000256" key="5">
    <source>
        <dbReference type="ARBA" id="ARBA00022617"/>
    </source>
</evidence>
<comment type="similarity">
    <text evidence="4 14">Belongs to the cytochrome P450 family.</text>
</comment>
<name>A0ABR3JRN0_9AGAR</name>
<dbReference type="Proteomes" id="UP001556367">
    <property type="component" value="Unassembled WGS sequence"/>
</dbReference>
<dbReference type="Gene3D" id="1.10.630.10">
    <property type="entry name" value="Cytochrome P450"/>
    <property type="match status" value="1"/>
</dbReference>
<evidence type="ECO:0000256" key="14">
    <source>
        <dbReference type="RuleBase" id="RU000461"/>
    </source>
</evidence>
<keyword evidence="16" id="KW-1185">Reference proteome</keyword>
<evidence type="ECO:0000313" key="15">
    <source>
        <dbReference type="EMBL" id="KAL0958519.1"/>
    </source>
</evidence>
<evidence type="ECO:0000256" key="11">
    <source>
        <dbReference type="ARBA" id="ARBA00023033"/>
    </source>
</evidence>
<dbReference type="EMBL" id="JASNQZ010000004">
    <property type="protein sequence ID" value="KAL0958519.1"/>
    <property type="molecule type" value="Genomic_DNA"/>
</dbReference>
<evidence type="ECO:0000256" key="7">
    <source>
        <dbReference type="ARBA" id="ARBA00022723"/>
    </source>
</evidence>
<dbReference type="InterPro" id="IPR036396">
    <property type="entry name" value="Cyt_P450_sf"/>
</dbReference>
<dbReference type="PANTHER" id="PTHR46300">
    <property type="entry name" value="P450, PUTATIVE (EUROFUNG)-RELATED-RELATED"/>
    <property type="match status" value="1"/>
</dbReference>
<evidence type="ECO:0000313" key="16">
    <source>
        <dbReference type="Proteomes" id="UP001556367"/>
    </source>
</evidence>
<evidence type="ECO:0000256" key="1">
    <source>
        <dbReference type="ARBA" id="ARBA00001971"/>
    </source>
</evidence>
<sequence>MADESHLPYITALVNEVLRWQPIVPLGIAHKSTTEGVYNGYRIPENSVIFPNIWAILHDEKAYPEPEVFRPERFLTQDGQLDPDVRDPAEGFGFGRRICPGRHLVFAALWLSVASTLSTMKISKATRPDGTTIEPSAKYASGLLSHPLPFKCTIRPRSKEAEELIRNTIIQP</sequence>
<evidence type="ECO:0000256" key="12">
    <source>
        <dbReference type="ARBA" id="ARBA00023136"/>
    </source>
</evidence>
<evidence type="ECO:0000256" key="3">
    <source>
        <dbReference type="ARBA" id="ARBA00005179"/>
    </source>
</evidence>
<evidence type="ECO:0000256" key="8">
    <source>
        <dbReference type="ARBA" id="ARBA00022989"/>
    </source>
</evidence>
<dbReference type="PROSITE" id="PS00086">
    <property type="entry name" value="CYTOCHROME_P450"/>
    <property type="match status" value="1"/>
</dbReference>
<evidence type="ECO:0008006" key="17">
    <source>
        <dbReference type="Google" id="ProtNLM"/>
    </source>
</evidence>
<dbReference type="InterPro" id="IPR017972">
    <property type="entry name" value="Cyt_P450_CS"/>
</dbReference>
<dbReference type="PRINTS" id="PR00463">
    <property type="entry name" value="EP450I"/>
</dbReference>
<dbReference type="PANTHER" id="PTHR46300:SF2">
    <property type="entry name" value="CYTOCHROME P450 MONOOXYGENASE ALNH-RELATED"/>
    <property type="match status" value="1"/>
</dbReference>